<evidence type="ECO:0000259" key="5">
    <source>
        <dbReference type="PROSITE" id="PS50977"/>
    </source>
</evidence>
<dbReference type="SUPFAM" id="SSF46689">
    <property type="entry name" value="Homeodomain-like"/>
    <property type="match status" value="1"/>
</dbReference>
<name>A0A939TLJ2_9MICO</name>
<comment type="caution">
    <text evidence="6">The sequence shown here is derived from an EMBL/GenBank/DDBJ whole genome shotgun (WGS) entry which is preliminary data.</text>
</comment>
<keyword evidence="2 4" id="KW-0238">DNA-binding</keyword>
<keyword evidence="7" id="KW-1185">Reference proteome</keyword>
<evidence type="ECO:0000256" key="4">
    <source>
        <dbReference type="PROSITE-ProRule" id="PRU00335"/>
    </source>
</evidence>
<evidence type="ECO:0000256" key="1">
    <source>
        <dbReference type="ARBA" id="ARBA00023015"/>
    </source>
</evidence>
<protein>
    <submittedName>
        <fullName evidence="6">TetR family transcriptional regulator</fullName>
    </submittedName>
</protein>
<dbReference type="Pfam" id="PF16925">
    <property type="entry name" value="TetR_C_13"/>
    <property type="match status" value="1"/>
</dbReference>
<feature type="domain" description="HTH tetR-type" evidence="5">
    <location>
        <begin position="14"/>
        <end position="74"/>
    </location>
</feature>
<evidence type="ECO:0000313" key="7">
    <source>
        <dbReference type="Proteomes" id="UP000680132"/>
    </source>
</evidence>
<evidence type="ECO:0000313" key="6">
    <source>
        <dbReference type="EMBL" id="MBO3662173.1"/>
    </source>
</evidence>
<sequence>MSIPTVDGRRLRGDASRRSILAHATDLASVEGLDGVSFGRLAEVSGHSKSSIATLFRGKEALQLATVEAAAEVFRLHVVEPARALPRGAPRVAALLRATVEYSRARVFTGGCFFSAISADVDSKPGPVRDEVRRWQASWRGYVEAQLRHARDLGELAPDVDPEGLAFELLAYFTEANARSLLTGEEQPYDLACRAMRGRLLAAGAPSAALDELT</sequence>
<dbReference type="GO" id="GO:0003677">
    <property type="term" value="F:DNA binding"/>
    <property type="evidence" value="ECO:0007669"/>
    <property type="project" value="UniProtKB-UniRule"/>
</dbReference>
<dbReference type="PANTHER" id="PTHR47506:SF6">
    <property type="entry name" value="HTH-TYPE TRANSCRIPTIONAL REPRESSOR NEMR"/>
    <property type="match status" value="1"/>
</dbReference>
<evidence type="ECO:0000256" key="2">
    <source>
        <dbReference type="ARBA" id="ARBA00023125"/>
    </source>
</evidence>
<dbReference type="RefSeq" id="WP_208499841.1">
    <property type="nucleotide sequence ID" value="NZ_JAGFOA010000001.1"/>
</dbReference>
<dbReference type="InterPro" id="IPR036271">
    <property type="entry name" value="Tet_transcr_reg_TetR-rel_C_sf"/>
</dbReference>
<dbReference type="Gene3D" id="1.10.357.10">
    <property type="entry name" value="Tetracycline Repressor, domain 2"/>
    <property type="match status" value="1"/>
</dbReference>
<organism evidence="6 7">
    <name type="scientific">Microbacterium stercoris</name>
    <dbReference type="NCBI Taxonomy" id="2820289"/>
    <lineage>
        <taxon>Bacteria</taxon>
        <taxon>Bacillati</taxon>
        <taxon>Actinomycetota</taxon>
        <taxon>Actinomycetes</taxon>
        <taxon>Micrococcales</taxon>
        <taxon>Microbacteriaceae</taxon>
        <taxon>Microbacterium</taxon>
    </lineage>
</organism>
<dbReference type="Proteomes" id="UP000680132">
    <property type="component" value="Unassembled WGS sequence"/>
</dbReference>
<dbReference type="InterPro" id="IPR009057">
    <property type="entry name" value="Homeodomain-like_sf"/>
</dbReference>
<dbReference type="EMBL" id="JAGFOA010000001">
    <property type="protein sequence ID" value="MBO3662173.1"/>
    <property type="molecule type" value="Genomic_DNA"/>
</dbReference>
<dbReference type="SUPFAM" id="SSF48498">
    <property type="entry name" value="Tetracyclin repressor-like, C-terminal domain"/>
    <property type="match status" value="1"/>
</dbReference>
<proteinExistence type="predicted"/>
<keyword evidence="1" id="KW-0805">Transcription regulation</keyword>
<reference evidence="6" key="1">
    <citation type="submission" date="2021-03" db="EMBL/GenBank/DDBJ databases">
        <title>Microbacterium sp. nov., a novel actinobacterium isolated from cow dung.</title>
        <authorList>
            <person name="Zhang L."/>
        </authorList>
    </citation>
    <scope>NUCLEOTIDE SEQUENCE</scope>
    <source>
        <strain evidence="6">NEAU-LLB</strain>
    </source>
</reference>
<accession>A0A939TLJ2</accession>
<gene>
    <name evidence="6" type="ORF">J5V96_01455</name>
</gene>
<feature type="DNA-binding region" description="H-T-H motif" evidence="4">
    <location>
        <begin position="37"/>
        <end position="56"/>
    </location>
</feature>
<dbReference type="PROSITE" id="PS50977">
    <property type="entry name" value="HTH_TETR_2"/>
    <property type="match status" value="1"/>
</dbReference>
<keyword evidence="3" id="KW-0804">Transcription</keyword>
<dbReference type="InterPro" id="IPR011075">
    <property type="entry name" value="TetR_C"/>
</dbReference>
<evidence type="ECO:0000256" key="3">
    <source>
        <dbReference type="ARBA" id="ARBA00023163"/>
    </source>
</evidence>
<dbReference type="PANTHER" id="PTHR47506">
    <property type="entry name" value="TRANSCRIPTIONAL REGULATORY PROTEIN"/>
    <property type="match status" value="1"/>
</dbReference>
<dbReference type="AlphaFoldDB" id="A0A939TLJ2"/>
<dbReference type="InterPro" id="IPR001647">
    <property type="entry name" value="HTH_TetR"/>
</dbReference>
<dbReference type="Gene3D" id="1.10.10.60">
    <property type="entry name" value="Homeodomain-like"/>
    <property type="match status" value="1"/>
</dbReference>